<dbReference type="EMBL" id="UZAH01028185">
    <property type="protein sequence ID" value="VDO98333.1"/>
    <property type="molecule type" value="Genomic_DNA"/>
</dbReference>
<gene>
    <name evidence="1" type="ORF">HPBE_LOCUS14056</name>
</gene>
<organism evidence="2 3">
    <name type="scientific">Heligmosomoides polygyrus</name>
    <name type="common">Parasitic roundworm</name>
    <dbReference type="NCBI Taxonomy" id="6339"/>
    <lineage>
        <taxon>Eukaryota</taxon>
        <taxon>Metazoa</taxon>
        <taxon>Ecdysozoa</taxon>
        <taxon>Nematoda</taxon>
        <taxon>Chromadorea</taxon>
        <taxon>Rhabditida</taxon>
        <taxon>Rhabditina</taxon>
        <taxon>Rhabditomorpha</taxon>
        <taxon>Strongyloidea</taxon>
        <taxon>Heligmosomidae</taxon>
        <taxon>Heligmosomoides</taxon>
    </lineage>
</organism>
<keyword evidence="2" id="KW-1185">Reference proteome</keyword>
<evidence type="ECO:0000313" key="2">
    <source>
        <dbReference type="Proteomes" id="UP000050761"/>
    </source>
</evidence>
<proteinExistence type="predicted"/>
<name>A0A183FZA1_HELPZ</name>
<dbReference type="Proteomes" id="UP000050761">
    <property type="component" value="Unassembled WGS sequence"/>
</dbReference>
<dbReference type="WBParaSite" id="HPBE_0001405501-mRNA-1">
    <property type="protein sequence ID" value="HPBE_0001405501-mRNA-1"/>
    <property type="gene ID" value="HPBE_0001405501"/>
</dbReference>
<accession>A0A3P8B1P5</accession>
<reference evidence="3" key="2">
    <citation type="submission" date="2019-09" db="UniProtKB">
        <authorList>
            <consortium name="WormBaseParasite"/>
        </authorList>
    </citation>
    <scope>IDENTIFICATION</scope>
</reference>
<dbReference type="AlphaFoldDB" id="A0A183FZA1"/>
<protein>
    <submittedName>
        <fullName evidence="1 3">Uncharacterized protein</fullName>
    </submittedName>
</protein>
<evidence type="ECO:0000313" key="1">
    <source>
        <dbReference type="EMBL" id="VDO98333.1"/>
    </source>
</evidence>
<reference evidence="1 2" key="1">
    <citation type="submission" date="2018-11" db="EMBL/GenBank/DDBJ databases">
        <authorList>
            <consortium name="Pathogen Informatics"/>
        </authorList>
    </citation>
    <scope>NUCLEOTIDE SEQUENCE [LARGE SCALE GENOMIC DNA]</scope>
</reference>
<sequence>MHGFIAGRKECASPWYTAQGAQSSTKAERERIGNLAKEMIPEMEATERIAKLPMKLDSSVWNPLPPNFAFHAESMASFAYATTFVSFTISIKNPIFTRFIVSLFHHWFSDAPSMKEELLRMQRYPYLALDSILPGMIQNMGAKVFISTLNGPRMSLMIAWQDTEANPSYYTQTYNFEGRRNEGWMKDADEQLKMWRKVRRRDVSILKEHLMGSYGTFSPMTKLTQRSAHRESVHERYGTAADPAQLCYESSKSKTKTREHRYWVEAGDMDIRKAKLQEYPFLVGAYPKPKRTNRVQNPSAYAGGLFVLDETSHRWMEE</sequence>
<evidence type="ECO:0000313" key="3">
    <source>
        <dbReference type="WBParaSite" id="HPBE_0001405501-mRNA-1"/>
    </source>
</evidence>
<accession>A0A183FZA1</accession>